<dbReference type="InterPro" id="IPR003439">
    <property type="entry name" value="ABC_transporter-like_ATP-bd"/>
</dbReference>
<dbReference type="PANTHER" id="PTHR19211:SF100">
    <property type="entry name" value="RIBOSOME PROTECTION PROTEIN VMLR"/>
    <property type="match status" value="1"/>
</dbReference>
<dbReference type="SUPFAM" id="SSF52540">
    <property type="entry name" value="P-loop containing nucleoside triphosphate hydrolases"/>
    <property type="match status" value="2"/>
</dbReference>
<dbReference type="CDD" id="cd03221">
    <property type="entry name" value="ABCF_EF-3"/>
    <property type="match status" value="2"/>
</dbReference>
<evidence type="ECO:0000313" key="6">
    <source>
        <dbReference type="EMBL" id="KRM33643.1"/>
    </source>
</evidence>
<dbReference type="PROSITE" id="PS00211">
    <property type="entry name" value="ABC_TRANSPORTER_1"/>
    <property type="match status" value="1"/>
</dbReference>
<dbReference type="PATRIC" id="fig|1423734.3.peg.2736"/>
<proteinExistence type="predicted"/>
<dbReference type="PROSITE" id="PS50893">
    <property type="entry name" value="ABC_TRANSPORTER_2"/>
    <property type="match status" value="1"/>
</dbReference>
<dbReference type="PANTHER" id="PTHR19211">
    <property type="entry name" value="ATP-BINDING TRANSPORT PROTEIN-RELATED"/>
    <property type="match status" value="1"/>
</dbReference>
<dbReference type="Pfam" id="PF00005">
    <property type="entry name" value="ABC_tran"/>
    <property type="match status" value="2"/>
</dbReference>
<protein>
    <submittedName>
        <fullName evidence="6">Abc transporter atp-binding protein</fullName>
    </submittedName>
</protein>
<evidence type="ECO:0000256" key="2">
    <source>
        <dbReference type="ARBA" id="ARBA00022741"/>
    </source>
</evidence>
<sequence>MSYYQAKDLTQTIGAQNLFHIKQLGFHSGDRIGIVGPNGAGKTTLLKLLSDPHHSPIVPSASKYLVPQIKASEALSGGEIVQRYLDLAFASQAELLFLDEPTANLDTANIESLEAKLTNYPGTLILISHDRAFLDHIATTIWALDDGQLHRYKGNYSAYQAQLKQAQQHQWHAYEQYETKKLQLEKAAAKRQVKANRAAKIPQNKLDSQEAYKAKPYFHKKEAKLAKTAKAIEKRATQLTAVAKPEMPKPIKMALNNETALKRGTLLQIKDFDLYQGQQLLLQDVTVKLRAGDKLALTGPNGSGKTTLIQAILTQNSPAIFVNPAAKIGYFQQDLNNLDLSESVYANVLATAYQDETTIKTVLARLGFKNEALTKKVGVLSGGERVKVSFAKLFVSAANCLILDEPTNFLDIVALEALQQLLVAYRGTILLISHDRYFVAAVAQRYLQIDPKTKTLFDPKENRPNPTAKPDAAQDKAEELLRLKNRQAQLLNALTQEPDNAAFNQEFLAVSRQIRALQ</sequence>
<dbReference type="OrthoDB" id="9760950at2"/>
<dbReference type="EMBL" id="AZGA01000046">
    <property type="protein sequence ID" value="KRM33643.1"/>
    <property type="molecule type" value="Genomic_DNA"/>
</dbReference>
<dbReference type="InterPro" id="IPR050611">
    <property type="entry name" value="ABCF"/>
</dbReference>
<dbReference type="NCBIfam" id="NF000355">
    <property type="entry name" value="ribo_prot_ABC_F"/>
    <property type="match status" value="1"/>
</dbReference>
<evidence type="ECO:0000313" key="7">
    <source>
        <dbReference type="Proteomes" id="UP000051236"/>
    </source>
</evidence>
<feature type="region of interest" description="Disordered" evidence="4">
    <location>
        <begin position="455"/>
        <end position="474"/>
    </location>
</feature>
<evidence type="ECO:0000256" key="3">
    <source>
        <dbReference type="ARBA" id="ARBA00022840"/>
    </source>
</evidence>
<keyword evidence="7" id="KW-1185">Reference proteome</keyword>
<dbReference type="SMART" id="SM00382">
    <property type="entry name" value="AAA"/>
    <property type="match status" value="2"/>
</dbReference>
<keyword evidence="1" id="KW-0677">Repeat</keyword>
<dbReference type="Proteomes" id="UP000051236">
    <property type="component" value="Unassembled WGS sequence"/>
</dbReference>
<dbReference type="RefSeq" id="WP_035451798.1">
    <property type="nucleotide sequence ID" value="NZ_AZGA01000046.1"/>
</dbReference>
<accession>X0PDQ0</accession>
<keyword evidence="3 6" id="KW-0067">ATP-binding</keyword>
<dbReference type="AlphaFoldDB" id="X0PDQ0"/>
<dbReference type="eggNOG" id="COG0488">
    <property type="taxonomic scope" value="Bacteria"/>
</dbReference>
<dbReference type="InterPro" id="IPR017871">
    <property type="entry name" value="ABC_transporter-like_CS"/>
</dbReference>
<evidence type="ECO:0000259" key="5">
    <source>
        <dbReference type="PROSITE" id="PS50893"/>
    </source>
</evidence>
<evidence type="ECO:0000256" key="1">
    <source>
        <dbReference type="ARBA" id="ARBA00022737"/>
    </source>
</evidence>
<dbReference type="STRING" id="1423734.FC83_GL002696"/>
<reference evidence="6 7" key="1">
    <citation type="journal article" date="2015" name="Genome Announc.">
        <title>Expanding the biotechnology potential of lactobacilli through comparative genomics of 213 strains and associated genera.</title>
        <authorList>
            <person name="Sun Z."/>
            <person name="Harris H.M."/>
            <person name="McCann A."/>
            <person name="Guo C."/>
            <person name="Argimon S."/>
            <person name="Zhang W."/>
            <person name="Yang X."/>
            <person name="Jeffery I.B."/>
            <person name="Cooney J.C."/>
            <person name="Kagawa T.F."/>
            <person name="Liu W."/>
            <person name="Song Y."/>
            <person name="Salvetti E."/>
            <person name="Wrobel A."/>
            <person name="Rasinkangas P."/>
            <person name="Parkhill J."/>
            <person name="Rea M.C."/>
            <person name="O'Sullivan O."/>
            <person name="Ritari J."/>
            <person name="Douillard F.P."/>
            <person name="Paul Ross R."/>
            <person name="Yang R."/>
            <person name="Briner A.E."/>
            <person name="Felis G.E."/>
            <person name="de Vos W.M."/>
            <person name="Barrangou R."/>
            <person name="Klaenhammer T.R."/>
            <person name="Caufield P.W."/>
            <person name="Cui Y."/>
            <person name="Zhang H."/>
            <person name="O'Toole P.W."/>
        </authorList>
    </citation>
    <scope>NUCLEOTIDE SEQUENCE [LARGE SCALE GENOMIC DNA]</scope>
    <source>
        <strain evidence="6 7">DSM 18527</strain>
    </source>
</reference>
<dbReference type="GO" id="GO:0005524">
    <property type="term" value="F:ATP binding"/>
    <property type="evidence" value="ECO:0007669"/>
    <property type="project" value="UniProtKB-KW"/>
</dbReference>
<evidence type="ECO:0000256" key="4">
    <source>
        <dbReference type="SAM" id="MobiDB-lite"/>
    </source>
</evidence>
<feature type="domain" description="ABC transporter" evidence="5">
    <location>
        <begin position="267"/>
        <end position="476"/>
    </location>
</feature>
<comment type="caution">
    <text evidence="6">The sequence shown here is derived from an EMBL/GenBank/DDBJ whole genome shotgun (WGS) entry which is preliminary data.</text>
</comment>
<organism evidence="6 7">
    <name type="scientific">Agrilactobacillus composti DSM 18527 = JCM 14202</name>
    <dbReference type="NCBI Taxonomy" id="1423734"/>
    <lineage>
        <taxon>Bacteria</taxon>
        <taxon>Bacillati</taxon>
        <taxon>Bacillota</taxon>
        <taxon>Bacilli</taxon>
        <taxon>Lactobacillales</taxon>
        <taxon>Lactobacillaceae</taxon>
        <taxon>Agrilactobacillus</taxon>
    </lineage>
</organism>
<dbReference type="Gene3D" id="3.40.50.300">
    <property type="entry name" value="P-loop containing nucleotide triphosphate hydrolases"/>
    <property type="match status" value="3"/>
</dbReference>
<gene>
    <name evidence="6" type="ORF">FC83_GL002696</name>
</gene>
<name>X0PDQ0_9LACO</name>
<dbReference type="GO" id="GO:0016887">
    <property type="term" value="F:ATP hydrolysis activity"/>
    <property type="evidence" value="ECO:0007669"/>
    <property type="project" value="InterPro"/>
</dbReference>
<keyword evidence="2" id="KW-0547">Nucleotide-binding</keyword>
<dbReference type="InterPro" id="IPR003593">
    <property type="entry name" value="AAA+_ATPase"/>
</dbReference>
<dbReference type="InterPro" id="IPR027417">
    <property type="entry name" value="P-loop_NTPase"/>
</dbReference>